<organism evidence="2 3">
    <name type="scientific">Marinobacter zhejiangensis</name>
    <dbReference type="NCBI Taxonomy" id="488535"/>
    <lineage>
        <taxon>Bacteria</taxon>
        <taxon>Pseudomonadati</taxon>
        <taxon>Pseudomonadota</taxon>
        <taxon>Gammaproteobacteria</taxon>
        <taxon>Pseudomonadales</taxon>
        <taxon>Marinobacteraceae</taxon>
        <taxon>Marinobacter</taxon>
    </lineage>
</organism>
<dbReference type="STRING" id="488535.SAMN04487963_0334"/>
<dbReference type="Proteomes" id="UP000198519">
    <property type="component" value="Unassembled WGS sequence"/>
</dbReference>
<evidence type="ECO:0000313" key="3">
    <source>
        <dbReference type="Proteomes" id="UP000198519"/>
    </source>
</evidence>
<dbReference type="InterPro" id="IPR027417">
    <property type="entry name" value="P-loop_NTPase"/>
</dbReference>
<dbReference type="InterPro" id="IPR022488">
    <property type="entry name" value="PPK2-related"/>
</dbReference>
<dbReference type="Pfam" id="PF03976">
    <property type="entry name" value="PPK2"/>
    <property type="match status" value="1"/>
</dbReference>
<dbReference type="RefSeq" id="WP_092020158.1">
    <property type="nucleotide sequence ID" value="NZ_FOUE01000001.1"/>
</dbReference>
<dbReference type="AlphaFoldDB" id="A0A1I4L8W2"/>
<dbReference type="OrthoDB" id="9775224at2"/>
<keyword evidence="2" id="KW-0418">Kinase</keyword>
<name>A0A1I4L8W2_9GAMM</name>
<dbReference type="PANTHER" id="PTHR34383">
    <property type="entry name" value="POLYPHOSPHATE:AMP PHOSPHOTRANSFERASE-RELATED"/>
    <property type="match status" value="1"/>
</dbReference>
<dbReference type="EMBL" id="FOUE01000001">
    <property type="protein sequence ID" value="SFL87233.1"/>
    <property type="molecule type" value="Genomic_DNA"/>
</dbReference>
<evidence type="ECO:0000259" key="1">
    <source>
        <dbReference type="Pfam" id="PF03976"/>
    </source>
</evidence>
<dbReference type="SUPFAM" id="SSF52540">
    <property type="entry name" value="P-loop containing nucleoside triphosphate hydrolases"/>
    <property type="match status" value="1"/>
</dbReference>
<keyword evidence="3" id="KW-1185">Reference proteome</keyword>
<gene>
    <name evidence="2" type="ORF">SAMN04487963_0334</name>
</gene>
<dbReference type="PANTHER" id="PTHR34383:SF3">
    <property type="entry name" value="POLYPHOSPHATE:AMP PHOSPHOTRANSFERASE"/>
    <property type="match status" value="1"/>
</dbReference>
<dbReference type="GO" id="GO:0016301">
    <property type="term" value="F:kinase activity"/>
    <property type="evidence" value="ECO:0007669"/>
    <property type="project" value="UniProtKB-KW"/>
</dbReference>
<proteinExistence type="predicted"/>
<sequence length="273" mass="31843">MAEVPFSQQWQFDPLRTQLSDYSPDLGDGAELPPLEQSLELIGEHQRRLWANREQALLLVVHGTDASGKDSLIRTLATYVDPAGFHAWSFSRPNDTEARHDFLWRTVPFLPELGQMVAFNRSYHEAVMAERLWPVREPEHYDWPARYEAIRSFERHLVQEGTTIVKVWLRVSEEEHRERLLARLDKPRKRWKFATSDIDAWRRRDEYHQAASEAMLATHSGYAPWYVVPGNRKPDARAIVAGILAERLQLLAPEYPSHDPEVIEHYRELLSES</sequence>
<reference evidence="3" key="1">
    <citation type="submission" date="2016-10" db="EMBL/GenBank/DDBJ databases">
        <authorList>
            <person name="Varghese N."/>
            <person name="Submissions S."/>
        </authorList>
    </citation>
    <scope>NUCLEOTIDE SEQUENCE [LARGE SCALE GENOMIC DNA]</scope>
    <source>
        <strain evidence="3">CGMCC 1.7061</strain>
    </source>
</reference>
<evidence type="ECO:0000313" key="2">
    <source>
        <dbReference type="EMBL" id="SFL87233.1"/>
    </source>
</evidence>
<keyword evidence="2" id="KW-0808">Transferase</keyword>
<dbReference type="Gene3D" id="3.40.50.300">
    <property type="entry name" value="P-loop containing nucleotide triphosphate hydrolases"/>
    <property type="match status" value="1"/>
</dbReference>
<protein>
    <submittedName>
        <fullName evidence="2">Polyphosphate kinase 2, PPK2 family</fullName>
    </submittedName>
</protein>
<feature type="domain" description="Polyphosphate kinase-2-related" evidence="1">
    <location>
        <begin position="44"/>
        <end position="248"/>
    </location>
</feature>
<accession>A0A1I4L8W2</accession>